<name>A0A179T232_9BACI</name>
<feature type="domain" description="Four-carbon acid sugar kinase nucleotide binding" evidence="8">
    <location>
        <begin position="252"/>
        <end position="418"/>
    </location>
</feature>
<dbReference type="AlphaFoldDB" id="A0A179T232"/>
<dbReference type="InterPro" id="IPR037051">
    <property type="entry name" value="4-carb_acid_sugar_kinase_N_sf"/>
</dbReference>
<dbReference type="Pfam" id="PF07005">
    <property type="entry name" value="SBD_N"/>
    <property type="match status" value="1"/>
</dbReference>
<keyword evidence="4" id="KW-0418">Kinase</keyword>
<dbReference type="EMBL" id="LWSG01000007">
    <property type="protein sequence ID" value="OAS87781.1"/>
    <property type="molecule type" value="Genomic_DNA"/>
</dbReference>
<dbReference type="GO" id="GO:0016301">
    <property type="term" value="F:kinase activity"/>
    <property type="evidence" value="ECO:0007669"/>
    <property type="project" value="UniProtKB-KW"/>
</dbReference>
<keyword evidence="3" id="KW-0547">Nucleotide-binding</keyword>
<dbReference type="InterPro" id="IPR010737">
    <property type="entry name" value="4-carb_acid_sugar_kinase_N"/>
</dbReference>
<proteinExistence type="inferred from homology"/>
<dbReference type="OrthoDB" id="9778478at2"/>
<evidence type="ECO:0000259" key="8">
    <source>
        <dbReference type="Pfam" id="PF17042"/>
    </source>
</evidence>
<gene>
    <name evidence="9" type="ORF">A6K24_18755</name>
</gene>
<evidence type="ECO:0000259" key="7">
    <source>
        <dbReference type="Pfam" id="PF07005"/>
    </source>
</evidence>
<organism evidence="9 10">
    <name type="scientific">Metabacillus litoralis</name>
    <dbReference type="NCBI Taxonomy" id="152268"/>
    <lineage>
        <taxon>Bacteria</taxon>
        <taxon>Bacillati</taxon>
        <taxon>Bacillota</taxon>
        <taxon>Bacilli</taxon>
        <taxon>Bacillales</taxon>
        <taxon>Bacillaceae</taxon>
        <taxon>Metabacillus</taxon>
    </lineage>
</organism>
<dbReference type="GO" id="GO:0005524">
    <property type="term" value="F:ATP binding"/>
    <property type="evidence" value="ECO:0007669"/>
    <property type="project" value="UniProtKB-KW"/>
</dbReference>
<evidence type="ECO:0000256" key="3">
    <source>
        <dbReference type="ARBA" id="ARBA00022741"/>
    </source>
</evidence>
<dbReference type="Gene3D" id="3.40.980.20">
    <property type="entry name" value="Four-carbon acid sugar kinase, nucleotide binding domain"/>
    <property type="match status" value="1"/>
</dbReference>
<comment type="caution">
    <text evidence="9">The sequence shown here is derived from an EMBL/GenBank/DDBJ whole genome shotgun (WGS) entry which is preliminary data.</text>
</comment>
<dbReference type="Gene3D" id="3.40.50.10840">
    <property type="entry name" value="Putative sugar-binding, N-terminal domain"/>
    <property type="match status" value="1"/>
</dbReference>
<protein>
    <submittedName>
        <fullName evidence="9">Hrp-dependent type III effector protein</fullName>
    </submittedName>
</protein>
<keyword evidence="6" id="KW-0119">Carbohydrate metabolism</keyword>
<dbReference type="STRING" id="152268.A6K24_18755"/>
<keyword evidence="10" id="KW-1185">Reference proteome</keyword>
<feature type="domain" description="Four-carbon acid sugar kinase N-terminal" evidence="7">
    <location>
        <begin position="5"/>
        <end position="229"/>
    </location>
</feature>
<dbReference type="Pfam" id="PF17042">
    <property type="entry name" value="NBD_C"/>
    <property type="match status" value="1"/>
</dbReference>
<evidence type="ECO:0000256" key="6">
    <source>
        <dbReference type="ARBA" id="ARBA00023277"/>
    </source>
</evidence>
<sequence length="433" mass="47839">MKNNIGIVSDDLTGANDSGVQLAKKHLSSTVVFDFNKTNVTVKPDVLIVDTDSRAKPVNEAYEAAYQAASFLKKEGYQHLYKKVDSTLRGNIAAELSALEKVFQPEIIVIAPAYPKMNRQTIKGHHYVNGVLITDTEFSKDPKTPVTESYIPDLLKKYQDRGIALIDKATLAKSVVEVIQAINTFLEKGIKWFVCDGETEADLQKVTEIFSEMNKRTIWTGSAGLIEYLPDSLQLTPSNEGNKLDLTIDKTLVVSGSLSQVTKQQLVKVEELSKSFFLEVDPVELVKQTFHPKRYVEQLTKNLHHDYFVLYVEASEENRVAAKIAGEELGLTVTEVSEAISQGLGKIAKSLLQDNSSIQGLVLTGGDTAKAVCSALEISEMELYSEVEPGLPFGRVSSEEQSYWAVTKAGGFGHEQSLVNVVEFMANKRRVRA</sequence>
<dbReference type="SUPFAM" id="SSF142764">
    <property type="entry name" value="YgbK-like"/>
    <property type="match status" value="1"/>
</dbReference>
<comment type="similarity">
    <text evidence="1">Belongs to the four-carbon acid sugar kinase family.</text>
</comment>
<keyword evidence="2" id="KW-0808">Transferase</keyword>
<evidence type="ECO:0000256" key="4">
    <source>
        <dbReference type="ARBA" id="ARBA00022777"/>
    </source>
</evidence>
<evidence type="ECO:0000256" key="5">
    <source>
        <dbReference type="ARBA" id="ARBA00022840"/>
    </source>
</evidence>
<evidence type="ECO:0000313" key="10">
    <source>
        <dbReference type="Proteomes" id="UP000078534"/>
    </source>
</evidence>
<reference evidence="9" key="1">
    <citation type="submission" date="2016-04" db="EMBL/GenBank/DDBJ databases">
        <authorList>
            <person name="Evans L.H."/>
            <person name="Alamgir A."/>
            <person name="Owens N."/>
            <person name="Weber N.D."/>
            <person name="Virtaneva K."/>
            <person name="Barbian K."/>
            <person name="Babar A."/>
            <person name="Rosenke K."/>
        </authorList>
    </citation>
    <scope>NUCLEOTIDE SEQUENCE [LARGE SCALE GENOMIC DNA]</scope>
    <source>
        <strain evidence="9">C44</strain>
    </source>
</reference>
<keyword evidence="5" id="KW-0067">ATP-binding</keyword>
<accession>A0A179T232</accession>
<evidence type="ECO:0000256" key="2">
    <source>
        <dbReference type="ARBA" id="ARBA00022679"/>
    </source>
</evidence>
<dbReference type="Proteomes" id="UP000078534">
    <property type="component" value="Unassembled WGS sequence"/>
</dbReference>
<dbReference type="RefSeq" id="WP_066329478.1">
    <property type="nucleotide sequence ID" value="NZ_LWSG01000007.1"/>
</dbReference>
<evidence type="ECO:0000313" key="9">
    <source>
        <dbReference type="EMBL" id="OAS87781.1"/>
    </source>
</evidence>
<dbReference type="InterPro" id="IPR042213">
    <property type="entry name" value="NBD_C_sf"/>
</dbReference>
<dbReference type="InterPro" id="IPR031475">
    <property type="entry name" value="NBD_C"/>
</dbReference>
<evidence type="ECO:0000256" key="1">
    <source>
        <dbReference type="ARBA" id="ARBA00005715"/>
    </source>
</evidence>